<name>A0A9P9DTH1_9HYPO</name>
<dbReference type="EMBL" id="JAGMUV010000022">
    <property type="protein sequence ID" value="KAH7124256.1"/>
    <property type="molecule type" value="Genomic_DNA"/>
</dbReference>
<sequence length="225" mass="24649">MKPSVSSCRDVSGNQLGDNATIIQGDAHTHYHLPHQPTPAAVRAIPYPRNEDLVHRPDLVIKLNQLLPQTTESCSAALWGLGGLGEATFSQDYKTIVRKLGADKALKDEDLFAAVREYIKLQLQWVLILDNADDLALFGVGRAEGTATLFEYIPQAPAGTILWTSRDEHIMGTLVGSRRGVRVGRMAPDEATELLNMARNVEKSEDVVGTTALLEELQWLPLAIS</sequence>
<comment type="caution">
    <text evidence="1">The sequence shown here is derived from an EMBL/GenBank/DDBJ whole genome shotgun (WGS) entry which is preliminary data.</text>
</comment>
<accession>A0A9P9DTH1</accession>
<dbReference type="OrthoDB" id="1658288at2759"/>
<dbReference type="AlphaFoldDB" id="A0A9P9DTH1"/>
<keyword evidence="2" id="KW-1185">Reference proteome</keyword>
<gene>
    <name evidence="1" type="ORF">EDB81DRAFT_890352</name>
</gene>
<dbReference type="SUPFAM" id="SSF52540">
    <property type="entry name" value="P-loop containing nucleoside triphosphate hydrolases"/>
    <property type="match status" value="1"/>
</dbReference>
<protein>
    <recommendedName>
        <fullName evidence="3">NB-ARC domain-containing protein</fullName>
    </recommendedName>
</protein>
<dbReference type="Gene3D" id="3.40.50.300">
    <property type="entry name" value="P-loop containing nucleotide triphosphate hydrolases"/>
    <property type="match status" value="1"/>
</dbReference>
<reference evidence="1" key="1">
    <citation type="journal article" date="2021" name="Nat. Commun.">
        <title>Genetic determinants of endophytism in the Arabidopsis root mycobiome.</title>
        <authorList>
            <person name="Mesny F."/>
            <person name="Miyauchi S."/>
            <person name="Thiergart T."/>
            <person name="Pickel B."/>
            <person name="Atanasova L."/>
            <person name="Karlsson M."/>
            <person name="Huettel B."/>
            <person name="Barry K.W."/>
            <person name="Haridas S."/>
            <person name="Chen C."/>
            <person name="Bauer D."/>
            <person name="Andreopoulos W."/>
            <person name="Pangilinan J."/>
            <person name="LaButti K."/>
            <person name="Riley R."/>
            <person name="Lipzen A."/>
            <person name="Clum A."/>
            <person name="Drula E."/>
            <person name="Henrissat B."/>
            <person name="Kohler A."/>
            <person name="Grigoriev I.V."/>
            <person name="Martin F.M."/>
            <person name="Hacquard S."/>
        </authorList>
    </citation>
    <scope>NUCLEOTIDE SEQUENCE</scope>
    <source>
        <strain evidence="1">MPI-CAGE-AT-0147</strain>
    </source>
</reference>
<evidence type="ECO:0000313" key="2">
    <source>
        <dbReference type="Proteomes" id="UP000738349"/>
    </source>
</evidence>
<evidence type="ECO:0000313" key="1">
    <source>
        <dbReference type="EMBL" id="KAH7124256.1"/>
    </source>
</evidence>
<evidence type="ECO:0008006" key="3">
    <source>
        <dbReference type="Google" id="ProtNLM"/>
    </source>
</evidence>
<dbReference type="InterPro" id="IPR027417">
    <property type="entry name" value="P-loop_NTPase"/>
</dbReference>
<proteinExistence type="predicted"/>
<organism evidence="1 2">
    <name type="scientific">Dactylonectria macrodidyma</name>
    <dbReference type="NCBI Taxonomy" id="307937"/>
    <lineage>
        <taxon>Eukaryota</taxon>
        <taxon>Fungi</taxon>
        <taxon>Dikarya</taxon>
        <taxon>Ascomycota</taxon>
        <taxon>Pezizomycotina</taxon>
        <taxon>Sordariomycetes</taxon>
        <taxon>Hypocreomycetidae</taxon>
        <taxon>Hypocreales</taxon>
        <taxon>Nectriaceae</taxon>
        <taxon>Dactylonectria</taxon>
    </lineage>
</organism>
<dbReference type="Proteomes" id="UP000738349">
    <property type="component" value="Unassembled WGS sequence"/>
</dbReference>